<reference evidence="1 2" key="1">
    <citation type="submission" date="2015-01" db="EMBL/GenBank/DDBJ databases">
        <title>Evolution of Trichinella species and genotypes.</title>
        <authorList>
            <person name="Korhonen P.K."/>
            <person name="Edoardo P."/>
            <person name="Giuseppe L.R."/>
            <person name="Gasser R.B."/>
        </authorList>
    </citation>
    <scope>NUCLEOTIDE SEQUENCE [LARGE SCALE GENOMIC DNA]</scope>
    <source>
        <strain evidence="1">ISS3</strain>
    </source>
</reference>
<proteinExistence type="predicted"/>
<keyword evidence="2" id="KW-1185">Reference proteome</keyword>
<evidence type="ECO:0000313" key="1">
    <source>
        <dbReference type="EMBL" id="KRY05695.1"/>
    </source>
</evidence>
<protein>
    <submittedName>
        <fullName evidence="1">Uncharacterized protein</fullName>
    </submittedName>
</protein>
<sequence>MREKRDRRPSGSVLEFRLQLLVLPLGSRMDELARRGV</sequence>
<dbReference type="EMBL" id="JYDH01003507">
    <property type="protein sequence ID" value="KRY05695.1"/>
    <property type="molecule type" value="Genomic_DNA"/>
</dbReference>
<name>A0A0V0YZG0_TRISP</name>
<dbReference type="AlphaFoldDB" id="A0A0V0YZG0"/>
<dbReference type="InParanoid" id="A0A0V0YZG0"/>
<organism evidence="1 2">
    <name type="scientific">Trichinella spiralis</name>
    <name type="common">Trichina worm</name>
    <dbReference type="NCBI Taxonomy" id="6334"/>
    <lineage>
        <taxon>Eukaryota</taxon>
        <taxon>Metazoa</taxon>
        <taxon>Ecdysozoa</taxon>
        <taxon>Nematoda</taxon>
        <taxon>Enoplea</taxon>
        <taxon>Dorylaimia</taxon>
        <taxon>Trichinellida</taxon>
        <taxon>Trichinellidae</taxon>
        <taxon>Trichinella</taxon>
    </lineage>
</organism>
<gene>
    <name evidence="1" type="ORF">T01_905</name>
</gene>
<dbReference type="Proteomes" id="UP000054776">
    <property type="component" value="Unassembled WGS sequence"/>
</dbReference>
<accession>A0A0V0YZG0</accession>
<comment type="caution">
    <text evidence="1">The sequence shown here is derived from an EMBL/GenBank/DDBJ whole genome shotgun (WGS) entry which is preliminary data.</text>
</comment>
<evidence type="ECO:0000313" key="2">
    <source>
        <dbReference type="Proteomes" id="UP000054776"/>
    </source>
</evidence>